<dbReference type="EMBL" id="JASKHM010000003">
    <property type="protein sequence ID" value="MEQ4482007.1"/>
    <property type="molecule type" value="Genomic_DNA"/>
</dbReference>
<proteinExistence type="predicted"/>
<sequence length="222" mass="25641">MGFSNEWEQLYAEQAHISVWPWSDLVSYVMRYAEPVNQETKVLELGCGAGANIPFFKSLQVQYYAIEGSSTMVRKLNERFHDDSNLTIIEGDFTKDIPFDIKFDLIIDRCSLSANSTESIQNTIRLCEDRLTPSGKFIGIDWYSTEHSDYHQGDIVDAFTKTNIPTGHLANSGRVHFSDKDHIEDLFKQFNFLKLEHKVIREEVPQKNFTFASWNICVELKK</sequence>
<dbReference type="InterPro" id="IPR041698">
    <property type="entry name" value="Methyltransf_25"/>
</dbReference>
<dbReference type="SUPFAM" id="SSF53335">
    <property type="entry name" value="S-adenosyl-L-methionine-dependent methyltransferases"/>
    <property type="match status" value="1"/>
</dbReference>
<accession>A0ABV1KPS6</accession>
<dbReference type="Gene3D" id="3.40.50.150">
    <property type="entry name" value="Vaccinia Virus protein VP39"/>
    <property type="match status" value="1"/>
</dbReference>
<dbReference type="GO" id="GO:0032259">
    <property type="term" value="P:methylation"/>
    <property type="evidence" value="ECO:0007669"/>
    <property type="project" value="UniProtKB-KW"/>
</dbReference>
<comment type="caution">
    <text evidence="3">The sequence shown here is derived from an EMBL/GenBank/DDBJ whole genome shotgun (WGS) entry which is preliminary data.</text>
</comment>
<evidence type="ECO:0000256" key="1">
    <source>
        <dbReference type="ARBA" id="ARBA00022679"/>
    </source>
</evidence>
<gene>
    <name evidence="3" type="ORF">QJS35_06330</name>
</gene>
<dbReference type="RefSeq" id="WP_232185317.1">
    <property type="nucleotide sequence ID" value="NZ_JAIOAP010000004.1"/>
</dbReference>
<keyword evidence="1 3" id="KW-0808">Transferase</keyword>
<dbReference type="GO" id="GO:0008168">
    <property type="term" value="F:methyltransferase activity"/>
    <property type="evidence" value="ECO:0007669"/>
    <property type="project" value="UniProtKB-KW"/>
</dbReference>
<dbReference type="InterPro" id="IPR029063">
    <property type="entry name" value="SAM-dependent_MTases_sf"/>
</dbReference>
<dbReference type="PANTHER" id="PTHR43861">
    <property type="entry name" value="TRANS-ACONITATE 2-METHYLTRANSFERASE-RELATED"/>
    <property type="match status" value="1"/>
</dbReference>
<organism evidence="3 4">
    <name type="scientific">Cohnella silvisoli</name>
    <dbReference type="NCBI Taxonomy" id="2873699"/>
    <lineage>
        <taxon>Bacteria</taxon>
        <taxon>Bacillati</taxon>
        <taxon>Bacillota</taxon>
        <taxon>Bacilli</taxon>
        <taxon>Bacillales</taxon>
        <taxon>Paenibacillaceae</taxon>
        <taxon>Cohnella</taxon>
    </lineage>
</organism>
<evidence type="ECO:0000313" key="3">
    <source>
        <dbReference type="EMBL" id="MEQ4482007.1"/>
    </source>
</evidence>
<dbReference type="Pfam" id="PF13649">
    <property type="entry name" value="Methyltransf_25"/>
    <property type="match status" value="1"/>
</dbReference>
<dbReference type="Proteomes" id="UP001493487">
    <property type="component" value="Unassembled WGS sequence"/>
</dbReference>
<dbReference type="EC" id="2.1.1.-" evidence="3"/>
<protein>
    <submittedName>
        <fullName evidence="3">Class I SAM-dependent methyltransferase</fullName>
        <ecNumber evidence="3">2.1.1.-</ecNumber>
    </submittedName>
</protein>
<reference evidence="3 4" key="1">
    <citation type="journal article" date="2023" name="Genome Announc.">
        <title>Pan-Genome Analyses of the Genus Cohnella and Proposal of the Novel Species Cohnella silvisoli sp. nov., Isolated from Forest Soil.</title>
        <authorList>
            <person name="Wang C."/>
            <person name="Mao L."/>
            <person name="Bao G."/>
            <person name="Zhu H."/>
        </authorList>
    </citation>
    <scope>NUCLEOTIDE SEQUENCE [LARGE SCALE GENOMIC DNA]</scope>
    <source>
        <strain evidence="3 4">NL03-T5-1</strain>
    </source>
</reference>
<name>A0ABV1KPS6_9BACL</name>
<evidence type="ECO:0000313" key="4">
    <source>
        <dbReference type="Proteomes" id="UP001493487"/>
    </source>
</evidence>
<evidence type="ECO:0000259" key="2">
    <source>
        <dbReference type="Pfam" id="PF13649"/>
    </source>
</evidence>
<keyword evidence="4" id="KW-1185">Reference proteome</keyword>
<keyword evidence="3" id="KW-0489">Methyltransferase</keyword>
<dbReference type="CDD" id="cd02440">
    <property type="entry name" value="AdoMet_MTases"/>
    <property type="match status" value="1"/>
</dbReference>
<feature type="domain" description="Methyltransferase" evidence="2">
    <location>
        <begin position="42"/>
        <end position="135"/>
    </location>
</feature>